<evidence type="ECO:0000313" key="2">
    <source>
        <dbReference type="Proteomes" id="UP000596742"/>
    </source>
</evidence>
<proteinExistence type="predicted"/>
<dbReference type="OrthoDB" id="6159134at2759"/>
<evidence type="ECO:0000313" key="1">
    <source>
        <dbReference type="EMBL" id="VDI30782.1"/>
    </source>
</evidence>
<reference evidence="1" key="1">
    <citation type="submission" date="2018-11" db="EMBL/GenBank/DDBJ databases">
        <authorList>
            <person name="Alioto T."/>
            <person name="Alioto T."/>
        </authorList>
    </citation>
    <scope>NUCLEOTIDE SEQUENCE</scope>
</reference>
<sequence length="202" mass="22769">MKPGGEHRLYGTVISVIADNLGAHAIGGFLASFNCLNSKKRKITTELKDDMPKAKNVQLFADEARFERFGIHKIAQNLAKAGVQKDTSQCAAILGIALLLKEKFNQVLHFSDYEETEELFLLIIKHRILSMGNDLFELKVERNVIFRCETFLELITGLIASIYCFNLVYPKPIEKSLLFIQNCIMCLSDDGKVDKKILSLIT</sequence>
<comment type="caution">
    <text evidence="1">The sequence shown here is derived from an EMBL/GenBank/DDBJ whole genome shotgun (WGS) entry which is preliminary data.</text>
</comment>
<protein>
    <submittedName>
        <fullName evidence="1">Uncharacterized protein</fullName>
    </submittedName>
</protein>
<dbReference type="AlphaFoldDB" id="A0A8B6E9L5"/>
<organism evidence="1 2">
    <name type="scientific">Mytilus galloprovincialis</name>
    <name type="common">Mediterranean mussel</name>
    <dbReference type="NCBI Taxonomy" id="29158"/>
    <lineage>
        <taxon>Eukaryota</taxon>
        <taxon>Metazoa</taxon>
        <taxon>Spiralia</taxon>
        <taxon>Lophotrochozoa</taxon>
        <taxon>Mollusca</taxon>
        <taxon>Bivalvia</taxon>
        <taxon>Autobranchia</taxon>
        <taxon>Pteriomorphia</taxon>
        <taxon>Mytilida</taxon>
        <taxon>Mytiloidea</taxon>
        <taxon>Mytilidae</taxon>
        <taxon>Mytilinae</taxon>
        <taxon>Mytilus</taxon>
    </lineage>
</organism>
<dbReference type="Proteomes" id="UP000596742">
    <property type="component" value="Unassembled WGS sequence"/>
</dbReference>
<keyword evidence="2" id="KW-1185">Reference proteome</keyword>
<accession>A0A8B6E9L5</accession>
<gene>
    <name evidence="1" type="ORF">MGAL_10B022790</name>
</gene>
<name>A0A8B6E9L5_MYTGA</name>
<dbReference type="EMBL" id="UYJE01004723">
    <property type="protein sequence ID" value="VDI30782.1"/>
    <property type="molecule type" value="Genomic_DNA"/>
</dbReference>